<dbReference type="AlphaFoldDB" id="A0AAD9UIR0"/>
<dbReference type="Proteomes" id="UP001209878">
    <property type="component" value="Unassembled WGS sequence"/>
</dbReference>
<reference evidence="1" key="1">
    <citation type="journal article" date="2023" name="Mol. Biol. Evol.">
        <title>Third-Generation Sequencing Reveals the Adaptive Role of the Epigenome in Three Deep-Sea Polychaetes.</title>
        <authorList>
            <person name="Perez M."/>
            <person name="Aroh O."/>
            <person name="Sun Y."/>
            <person name="Lan Y."/>
            <person name="Juniper S.K."/>
            <person name="Young C.R."/>
            <person name="Angers B."/>
            <person name="Qian P.Y."/>
        </authorList>
    </citation>
    <scope>NUCLEOTIDE SEQUENCE</scope>
    <source>
        <strain evidence="1">R07B-5</strain>
    </source>
</reference>
<protein>
    <submittedName>
        <fullName evidence="1">Uncharacterized protein</fullName>
    </submittedName>
</protein>
<accession>A0AAD9UIR0</accession>
<keyword evidence="2" id="KW-1185">Reference proteome</keyword>
<evidence type="ECO:0000313" key="2">
    <source>
        <dbReference type="Proteomes" id="UP001209878"/>
    </source>
</evidence>
<organism evidence="1 2">
    <name type="scientific">Ridgeia piscesae</name>
    <name type="common">Tubeworm</name>
    <dbReference type="NCBI Taxonomy" id="27915"/>
    <lineage>
        <taxon>Eukaryota</taxon>
        <taxon>Metazoa</taxon>
        <taxon>Spiralia</taxon>
        <taxon>Lophotrochozoa</taxon>
        <taxon>Annelida</taxon>
        <taxon>Polychaeta</taxon>
        <taxon>Sedentaria</taxon>
        <taxon>Canalipalpata</taxon>
        <taxon>Sabellida</taxon>
        <taxon>Siboglinidae</taxon>
        <taxon>Ridgeia</taxon>
    </lineage>
</organism>
<name>A0AAD9UIR0_RIDPI</name>
<comment type="caution">
    <text evidence="1">The sequence shown here is derived from an EMBL/GenBank/DDBJ whole genome shotgun (WGS) entry which is preliminary data.</text>
</comment>
<dbReference type="EMBL" id="JAODUO010000067">
    <property type="protein sequence ID" value="KAK2190825.1"/>
    <property type="molecule type" value="Genomic_DNA"/>
</dbReference>
<evidence type="ECO:0000313" key="1">
    <source>
        <dbReference type="EMBL" id="KAK2190825.1"/>
    </source>
</evidence>
<proteinExistence type="predicted"/>
<sequence length="85" mass="9543">MHLICSIFFTKQSYCLIPCAVLVKPTNISTNCLAQLILQCTIHHDKMIWTVVTSIKSFTIPLTILQIKHCCQLTAIFCSVNAFIA</sequence>
<gene>
    <name evidence="1" type="ORF">NP493_67g05021</name>
</gene>